<dbReference type="InterPro" id="IPR000873">
    <property type="entry name" value="AMP-dep_synth/lig_dom"/>
</dbReference>
<accession>A0A6S6WGM6</accession>
<dbReference type="SMART" id="SM00823">
    <property type="entry name" value="PKS_PP"/>
    <property type="match status" value="5"/>
</dbReference>
<evidence type="ECO:0000313" key="8">
    <source>
        <dbReference type="Proteomes" id="UP000472372"/>
    </source>
</evidence>
<dbReference type="PROSITE" id="PS50075">
    <property type="entry name" value="CARRIER"/>
    <property type="match status" value="6"/>
</dbReference>
<dbReference type="PANTHER" id="PTHR45527:SF1">
    <property type="entry name" value="FATTY ACID SYNTHASE"/>
    <property type="match status" value="1"/>
</dbReference>
<comment type="similarity">
    <text evidence="5">Belongs to the NRP synthetase family.</text>
</comment>
<dbReference type="FunFam" id="3.30.300.30:FF:000015">
    <property type="entry name" value="Nonribosomal peptide synthase SidD"/>
    <property type="match status" value="2"/>
</dbReference>
<dbReference type="InterPro" id="IPR010071">
    <property type="entry name" value="AA_adenyl_dom"/>
</dbReference>
<dbReference type="Proteomes" id="UP000472372">
    <property type="component" value="Chromosome 11"/>
</dbReference>
<dbReference type="PANTHER" id="PTHR45527">
    <property type="entry name" value="NONRIBOSOMAL PEPTIDE SYNTHETASE"/>
    <property type="match status" value="1"/>
</dbReference>
<reference evidence="7" key="1">
    <citation type="submission" date="2021-02" db="EMBL/GenBank/DDBJ databases">
        <authorList>
            <person name="Syme A R."/>
            <person name="Syme A R."/>
            <person name="Moolhuijzen P."/>
        </authorList>
    </citation>
    <scope>NUCLEOTIDE SEQUENCE</scope>
    <source>
        <strain evidence="7">W1-1</strain>
    </source>
</reference>
<dbReference type="Gene3D" id="3.30.300.30">
    <property type="match status" value="4"/>
</dbReference>
<dbReference type="InterPro" id="IPR009081">
    <property type="entry name" value="PP-bd_ACP"/>
</dbReference>
<dbReference type="GO" id="GO:0031177">
    <property type="term" value="F:phosphopantetheine binding"/>
    <property type="evidence" value="ECO:0007669"/>
    <property type="project" value="InterPro"/>
</dbReference>
<dbReference type="InterPro" id="IPR042099">
    <property type="entry name" value="ANL_N_sf"/>
</dbReference>
<dbReference type="Gene3D" id="1.10.1200.10">
    <property type="entry name" value="ACP-like"/>
    <property type="match status" value="6"/>
</dbReference>
<evidence type="ECO:0000313" key="7">
    <source>
        <dbReference type="EMBL" id="CAE7214532.1"/>
    </source>
</evidence>
<dbReference type="InterPro" id="IPR020845">
    <property type="entry name" value="AMP-binding_CS"/>
</dbReference>
<dbReference type="FunFam" id="3.40.50.980:FF:000001">
    <property type="entry name" value="Non-ribosomal peptide synthetase"/>
    <property type="match status" value="2"/>
</dbReference>
<dbReference type="NCBIfam" id="TIGR01733">
    <property type="entry name" value="AA-adenyl-dom"/>
    <property type="match status" value="3"/>
</dbReference>
<dbReference type="SUPFAM" id="SSF56801">
    <property type="entry name" value="Acetyl-CoA synthetase-like"/>
    <property type="match status" value="4"/>
</dbReference>
<feature type="domain" description="Carrier" evidence="6">
    <location>
        <begin position="2655"/>
        <end position="2728"/>
    </location>
</feature>
<feature type="domain" description="Carrier" evidence="6">
    <location>
        <begin position="538"/>
        <end position="611"/>
    </location>
</feature>
<dbReference type="SUPFAM" id="SSF52777">
    <property type="entry name" value="CoA-dependent acyltransferases"/>
    <property type="match status" value="12"/>
</dbReference>
<dbReference type="Gene3D" id="3.30.559.30">
    <property type="entry name" value="Nonribosomal peptide synthetase, condensation domain"/>
    <property type="match status" value="6"/>
</dbReference>
<keyword evidence="2" id="KW-0596">Phosphopantetheine</keyword>
<dbReference type="GO" id="GO:0016874">
    <property type="term" value="F:ligase activity"/>
    <property type="evidence" value="ECO:0007669"/>
    <property type="project" value="UniProtKB-KW"/>
</dbReference>
<dbReference type="GO" id="GO:0031169">
    <property type="term" value="P:ferrichrome biosynthetic process"/>
    <property type="evidence" value="ECO:0007669"/>
    <property type="project" value="UniProtKB-ARBA"/>
</dbReference>
<dbReference type="GO" id="GO:0043041">
    <property type="term" value="P:amino acid activation for nonribosomal peptide biosynthetic process"/>
    <property type="evidence" value="ECO:0007669"/>
    <property type="project" value="TreeGrafter"/>
</dbReference>
<dbReference type="PROSITE" id="PS00012">
    <property type="entry name" value="PHOSPHOPANTETHEINE"/>
    <property type="match status" value="5"/>
</dbReference>
<dbReference type="FunFam" id="3.40.50.12780:FF:000024">
    <property type="entry name" value="Nonribosomal siderophore peptide synthase SidC"/>
    <property type="match status" value="2"/>
</dbReference>
<dbReference type="FunFam" id="1.10.1200.10:FF:000018">
    <property type="entry name" value="Nonribosomal siderophore peptide synthase SidC"/>
    <property type="match status" value="1"/>
</dbReference>
<gene>
    <name evidence="7" type="ORF">PTTW11_10571</name>
</gene>
<dbReference type="Pfam" id="PF00550">
    <property type="entry name" value="PP-binding"/>
    <property type="match status" value="6"/>
</dbReference>
<dbReference type="CDD" id="cd05918">
    <property type="entry name" value="A_NRPS_SidN3_like"/>
    <property type="match status" value="3"/>
</dbReference>
<feature type="domain" description="Carrier" evidence="6">
    <location>
        <begin position="1598"/>
        <end position="1675"/>
    </location>
</feature>
<dbReference type="PROSITE" id="PS00455">
    <property type="entry name" value="AMP_BINDING"/>
    <property type="match status" value="1"/>
</dbReference>
<dbReference type="Pfam" id="PF00501">
    <property type="entry name" value="AMP-binding"/>
    <property type="match status" value="4"/>
</dbReference>
<evidence type="ECO:0000256" key="1">
    <source>
        <dbReference type="ARBA" id="ARBA00004924"/>
    </source>
</evidence>
<dbReference type="GO" id="GO:0005737">
    <property type="term" value="C:cytoplasm"/>
    <property type="evidence" value="ECO:0007669"/>
    <property type="project" value="TreeGrafter"/>
</dbReference>
<protein>
    <submittedName>
        <fullName evidence="7">Nonribosomal peptide synthetase 2</fullName>
    </submittedName>
</protein>
<feature type="domain" description="Carrier" evidence="6">
    <location>
        <begin position="4843"/>
        <end position="4916"/>
    </location>
</feature>
<dbReference type="InterPro" id="IPR036736">
    <property type="entry name" value="ACP-like_sf"/>
</dbReference>
<dbReference type="GO" id="GO:0010106">
    <property type="term" value="P:cellular response to iron ion starvation"/>
    <property type="evidence" value="ECO:0007669"/>
    <property type="project" value="UniProtKB-ARBA"/>
</dbReference>
<dbReference type="CDD" id="cd19542">
    <property type="entry name" value="CT_NRPS-like"/>
    <property type="match status" value="2"/>
</dbReference>
<sequence>MVLENGACQPLSILNGHPSMLQGPRLLHELVRPLAHDATAIDFLEHGSKRRKFSYKTLHLLSDILAGRITEILAKLESASPIIPVFLPQSPELYVVILAILKAGKAFCPLNLDAPSKRLEFILDDISADLIVTSSSYYEHLRASTSIQVVCVDRELSDRGDRLTVNLPQPNTNDLAYVLYTSGSTGMPKAVSVSHRAVTQSLLAHDSHIPDFHRFLQFAAPTKTFDVSIFEIFFPWLRGRTLVGCTREQMLDDLPKTINSLEVDAAELTPTVASNLLHGRASVPGLKLLLTIGEMLTQHVIDEYGGIGTIDSILWAMYGPTEASIHCTLQPSFPASSSTATIGLPLETVSAFVIASSAELQDPTCIEILPIGQVGELAIGGPQVAEEYLNRPDLTSASFVDHPYYGRLYRTGDRAKINEHGILECLGRVVAGQVKLRGQRVELGEIEKAIMKMESCRTAVVMVLQDNLVAFCAVNCQEVSRADVLATCKQWLPAFMIPSDVCLVEVMPQLPSGKTDKDALVKSYNRTTSSDNTPASTNTGDPQSLAILDLISQQASRSVTLDSNLALSGLDSLRSIRIASALRRDGYNVGAMDVLSASTVRDLVAVCKSDRMINGGKTDAATLSAYTEVARLRRWHNEIAYVIPCTPLQEAMLAETISRPNAYCNWIEVELSVPCKYERLRDALRDLAHNTEILRTGFLLESQHSTTFSQVIWKDLLPSQIREVGCFSKAFSLQSDDDLLRPLTIQMIISSERPQLLFQMHHALYDGWSFDLILHDLDKVLRGEETILRQQFQAVTHYLMHKERCHDHDSSKKYWASLLSDYIPTTLPNYHGKLLHGSDIRRFSRKSTVCPRNLARHARELAINPQVYFQAATAYILRLYSGATDVVLGNVTSGRTMPIAGVEDVIGPCIASVPFRMDFGDTHRIQDILSKTQALNRESLRHSTVSLREIARAANVQPGTQLFDILFVWQQSIVSDSNSSLIAQIVDNADDSEFKLTLEFEPRRDDILFRATFDVATIPEQQITYMARQIDEVVELFLANVNDDVACINRCFATESLSIANATPVQRPIDHGPSHAVEHWAATAPYKSAIVFGHLVNGGMAVQSTATYGMLNSRANQFARILAEHGVGNDQLVCIIMEKSIDLYVSILAVLKLGCGYLPLVPDTPIDRVKTILADAQVRVCVSESSISSDMTQDVLVDFVDFDLTRLSDYPDENLDVPYNGEHLAYAVFTSGSTGTPKGVLVTQDNLMNNLQYLSTLYPFSENSRLLQSCSQAFDVSVFEIFFSWYVGLCLCAARKDDVFHDFEAAINRLEITHLSLTPTVAALVDPRNVPKVEFLVTAGEALTETVRRKWAGKGLYQGYGPSETTNICTVRAKVTSDDLINNIGMPFDNTSAFVFDPDSDAILPRGAVGELCFGGSQVFRGYLNRPELNAAKIMAHPLHGRIYRSGDMGILLPDDSILSTGRSDDQVKIRGQRVELGEITSILLDHEAVRDCVTLVTSRHNHAKMLVNFWVPATDETQNFQCLQPKAFGVAKQELFALLSRRLPTYMVPSNLIPISRLPMTPQAKIDKRLLLNLFSGLTEAFLNHTTNSEEASEEPDLSSQWEQSVAQILAQVLDIPPSTIRRTSSFFNLGLDSVSAIQFCSELRKEELGDFAVSSLLKNPSIAHLASVEGSSSLVRTPIKKLRANLDNVFNPKLISGITSYYQQRGSQVARILPCTPLQEAMLSSGQSSTDAAYCNVMIFDIKGDVSQLQVCWEHMVQRHEILRTAFFATEDSSFAFAQVILHREGLAWHHHNLGNELRSQIYQALTNLLEANEPPVYFALAQEGSSTKLLFCCHHALYDGIAISTLVREVQDLYLGYNLPSPISYDTYLHYMLVQNDHEADDYWTHLLDGFEPTYFPTLTSKIPNTPGSSACSRRDLALPLDNIRQACRNMSVSLLSVIHAAWAKLLHLYMGENDICFGNVVSGRSIPGEEIERLVAPCFNTLPVRVVLDLAKSNRDLTKLIHTLNIDSLVYQLTPLRHVQKKLLKDGGRLFDTLVILQQPKEQLDDSIWSLDDDVGDMDLPVVCEIIQDQTENALKLVLHYKTSLLTEAEASVVIETFDASLRSIIKYPQASSMDISEIPSHLRAESNMDSTIVTALELLHSGFERMSSLDPDRVALDFLHPEGGRTIWSFMTLNQKANHIAHTLIAAKAGPEDIIPIHISKSPEFYASILGVLKAGAAFAPVHPELPEARRKLMLAELKPKLLLYSDCSIPPKGLIEALMINVGDIAPSCPINPIIDGLRNSNLAYCLFTSGSTGVPKAVSMEHRAPVQTIESSRALVPWSPSSRLLQYAATTFDMCYYDCFLAWTFGFTLCVAEQNHLLNDLPKVINTLGVGLLDLTPSVAASLRRSDVPNVKWLYCIGEAMSPAIVKEWEGLCVNSYGPTEAAFCTTMSPVSKRTRTSIIGKPFPSTSFAVFSERGESPLAMLGVGELYIGGAQLARGYFGKPDLTNERFVSRCGQRFYKSGDRVRMLSDRSFEFLGRTDDQVKIRGLRVELGEINSVLQDCHPDIAAVTTQILKKDAAAKEQLVCFLALHQDIEETERITLREKLKTTASTRLPSYMVPGFFFFVEEIPKSMAGKVDKNALTSIFRSSADGISVADGISNSPAYQWSELESKVRRVLARLSKTPLHDILPTTSIYQLGLDSISAVQIAAALRKQGQIVNATDVLRYTTCAELAEHIDRTSTVDTPANPVFNFANFDRTHRTQILKVHDIKHGDVITIRPCTPLQEGIASQFLAKEGSVYMNHVRLQLESDMDMDRLKMAWATTTARHSMLRTGFVHVKDPLHSFAMVEYTSDSVALQWSMTQDDDVSDPIDAWLGEVRSKALTKLHLPPWQVRVICKDDHLFLDLAIFHAIFDAQSLQLIFHDVAAAYHEQALLPPPSLDPVIDSIIRSNGENKSRDRFWTGLGKLANPSTFPSLAPLRYDARPPSVCTRQSKHSLDDLESGCRAASITLQAAGIASWLSLLSAYTGESSVTCGVVLSGRTFEAAESVVFPCINTVPFALKVTEDRADMLKRVMALNVDMQQHQSTSLNEARRLMGFPNEPLFDTIFAYQKLSVETNANSLWSVVDERATIEYPLSIELELNAGRLEYRLTYLPHIIPEEQAALILQQLDHLMEDFVLPTKTAVVGNNYSSQLYSITPAKEHELMSDVRLLHELVEKTATSYPERVALEFVSLKDNGERFAKRWTYSELDAEGNRVSQLLSAHGVRPGSLVGVCFDKCPEASFAMLGILKAGCAFVAVDPGAPTARQTFIVEDSRAKAVLSLSSQSYKFKTSLAIPILDLDHVDWHSLPGSKLMINRKISPQDLSYCLYTSGTTGNPKGCELTHENAVQALLAFQRLFTGHWDETSRWLQFASFHFDVSVLEQYWSWSIGICVVSAPRDLIFEDLASSIRDLNITHIDLTPSLAQILHPDDVPSLCKGVFITGGESLKQEILDVWGPKGVIYNGYGPTEATIGCTMYPRVPTNGKPSNIGPQFDNVGSFVLHPGSDVPVLRGGVGELCVSGKLVGKGYLNRPELTAERFPYLDRFGERVYRTGDLVRILHDGTFDFLGRADDQVKLRGQRLEVGEINSIIRQSGKGVSDVATLVLKHPKQQKEQLVAFLVCASQSKSLPEVILRNSDQVMRAKEACQEKLPPYMVPTHFVPLTAMPLNVNNKADGKALRSLYEGLSSSDLRELSATVHDQQETWSDQDKKVRQVLSQTLGIDEVSITKDISFFELGMDSITVIGVSQALKQSGLSEVTASLVMRLPTIRRLTKALGTVISLEDSLGFVIAAQQSVNAVQHRYRRVAAHSLSVEPGMIEALAPCTPLQQGMIARSSESDKGLYFNNFQFKLNGDIDEEKLDKAWRKVYASTQILRTVFINTEEGYVQAVLRDIHFSGIIHTAVEHKSVGEHLDHLRREWLAVNQAELRHLFEVHIVVTEEEKLLVVHIFHGLYDGNSIGLIFQAVWDSYNQRASQSAAPSFHTALAYGPLRMVDGAKRFWQGHLSMDSPSFSSMDEMSSTKTVLTTRKLRGLVAFDPTRRQLNVTAQAIAQACWLSVLQEHTRGILTTGMVVSGRSIDLEGAQRIIGPMFNTIPYQHQAQSKESWASVIKRVHDYNVAVHPYQHTALRDIMKWCKRAPGHPLFDNLFVYQVSQGDEDWARNDTWTLLDGNTVADYPVAFEIEQKSDSDFNLTLVTQGHIIYGRGANELLDRFEHALHQALEDPSALLELPVGPSVVTASRNAANTHTDFRTDVATNFEWTDIAIKIREEIANLTGNNPEEIDEATSIFELGLDSIDAIKLSSRVKKRGVNLPVSAIMRGLNIGKMVMNVSITENHAEDSASKSNFDLQKQRLIRYLEERDFSTTDIEEVLPLTPLQEAMIAEMTTSGYTRYYNCDVLELNANTNTEKLRQAWVNVVENSPILRTGFVQVDDLDIDDSFAQIIHQQPHDFWSHMSLEEVPDFTLLLDKLRTDVREAPLLTPPFRLVFIETPSRNYLLLSIAHALYDGWSLSLLHSDVHRAYGDDLMSRPSYVSSLAGIISGSGSDAAGFWQDYLSDATKAPFPRRADISSEISSVVHRHERHSTVELDGLQTFAKKSNVSLQTVGQTVFALVSAFYTHSLDITYGSVLSGRDDDEKSQLLFPTMNTVAIRTIIHGNGTEMLRYVQDNLANIKQWQHYPLRKALSQAGVGGRLFESLFIYQKSLEKEQNRSQELYTSVGGHSDVEYPICVEMEVVGDALVWRCAVKEEVFDERGAMILLDRMDDVLKYLMVNPEAPVIGITTAGTSVCGLPMYGRDGAGQAKISELPQDDRSEISADTPTARKIREILAAVSKIPEDEITRDMTIFHMGLDSISAIKVSSLLRKQDVVLSVGEMLRAGTVAKMARVVVERAIQASDNDNQDYQPAILSSLQGFDRADLLGRANISTNNAADVLPVTAGQLYMLSMWLNTKGSNFYPEFTYDLHGDASIEVLQKSWGALVGEFPILRTCFVSTTDDQVPCMQQISSAQPWAHTFVSKVSSGWKLTLKIHHALYDGVSLPLLMQQFQNLCNGAAASSPDNTFSRLVVHSSTASAQQERKAFWGTYLNGIAQNPLPQLSSPPTGRIEVYEPAFLPTNNLEKMTRQHGISTQALFLAAYAKLYAKHTATNTSTDVVIGIYLANRSLPIANLSTAAIPTVNLLPLRVISPQAQSLIDTATQIQADLLSISSSANASASLFEISNWTGVKIDTFVNFLSLPDVLQQQEQVQGEETQQHITIEATHQWEESLSRVASVSPSLRLDEGAATQLVNKRVNEVYLVSAESETESMHAKTNTLQHAVDIEATVRNNGRLDIGVFAPMEMLSLDEGEQLVRNLAKELEEL</sequence>
<dbReference type="SUPFAM" id="SSF47336">
    <property type="entry name" value="ACP-like"/>
    <property type="match status" value="5"/>
</dbReference>
<name>A0A6S6WGM6_9PLEO</name>
<dbReference type="Gene3D" id="3.40.50.12780">
    <property type="entry name" value="N-terminal domain of ligase-like"/>
    <property type="match status" value="4"/>
</dbReference>
<evidence type="ECO:0000256" key="2">
    <source>
        <dbReference type="ARBA" id="ARBA00022450"/>
    </source>
</evidence>
<dbReference type="Gene3D" id="3.30.559.10">
    <property type="entry name" value="Chloramphenicol acetyltransferase-like domain"/>
    <property type="match status" value="6"/>
</dbReference>
<proteinExistence type="inferred from homology"/>
<dbReference type="InterPro" id="IPR001242">
    <property type="entry name" value="Condensation_dom"/>
</dbReference>
<dbReference type="FunFam" id="3.30.300.30:FF:000033">
    <property type="entry name" value="Nonribosomal siderophore peptide synthase SidC"/>
    <property type="match status" value="1"/>
</dbReference>
<evidence type="ECO:0000259" key="6">
    <source>
        <dbReference type="PROSITE" id="PS50075"/>
    </source>
</evidence>
<dbReference type="InterPro" id="IPR006162">
    <property type="entry name" value="Ppantetheine_attach_site"/>
</dbReference>
<feature type="domain" description="Carrier" evidence="6">
    <location>
        <begin position="4284"/>
        <end position="4360"/>
    </location>
</feature>
<dbReference type="InterPro" id="IPR023213">
    <property type="entry name" value="CAT-like_dom_sf"/>
</dbReference>
<dbReference type="Pfam" id="PF00668">
    <property type="entry name" value="Condensation"/>
    <property type="match status" value="6"/>
</dbReference>
<dbReference type="NCBIfam" id="NF003417">
    <property type="entry name" value="PRK04813.1"/>
    <property type="match status" value="4"/>
</dbReference>
<keyword evidence="3" id="KW-0597">Phosphoprotein</keyword>
<comment type="pathway">
    <text evidence="1">Siderophore biosynthesis.</text>
</comment>
<evidence type="ECO:0000256" key="5">
    <source>
        <dbReference type="ARBA" id="ARBA00029454"/>
    </source>
</evidence>
<evidence type="ECO:0000256" key="4">
    <source>
        <dbReference type="ARBA" id="ARBA00022598"/>
    </source>
</evidence>
<keyword evidence="4" id="KW-0436">Ligase</keyword>
<evidence type="ECO:0000256" key="3">
    <source>
        <dbReference type="ARBA" id="ARBA00022553"/>
    </source>
</evidence>
<dbReference type="InterPro" id="IPR020806">
    <property type="entry name" value="PKS_PP-bd"/>
</dbReference>
<dbReference type="InterPro" id="IPR045851">
    <property type="entry name" value="AMP-bd_C_sf"/>
</dbReference>
<organism evidence="7 8">
    <name type="scientific">Pyrenophora teres f. teres</name>
    <dbReference type="NCBI Taxonomy" id="97479"/>
    <lineage>
        <taxon>Eukaryota</taxon>
        <taxon>Fungi</taxon>
        <taxon>Dikarya</taxon>
        <taxon>Ascomycota</taxon>
        <taxon>Pezizomycotina</taxon>
        <taxon>Dothideomycetes</taxon>
        <taxon>Pleosporomycetidae</taxon>
        <taxon>Pleosporales</taxon>
        <taxon>Pleosporineae</taxon>
        <taxon>Pleosporaceae</taxon>
        <taxon>Pyrenophora</taxon>
    </lineage>
</organism>
<dbReference type="EMBL" id="HG992987">
    <property type="protein sequence ID" value="CAE7214532.1"/>
    <property type="molecule type" value="Genomic_DNA"/>
</dbReference>
<dbReference type="SMART" id="SM01294">
    <property type="entry name" value="PKS_PP_betabranch"/>
    <property type="match status" value="1"/>
</dbReference>
<feature type="domain" description="Carrier" evidence="6">
    <location>
        <begin position="3733"/>
        <end position="3807"/>
    </location>
</feature>